<dbReference type="Proteomes" id="UP001227268">
    <property type="component" value="Unassembled WGS sequence"/>
</dbReference>
<gene>
    <name evidence="1" type="ORF">QFC21_003019</name>
</gene>
<protein>
    <submittedName>
        <fullName evidence="1">Uncharacterized protein</fullName>
    </submittedName>
</protein>
<evidence type="ECO:0000313" key="2">
    <source>
        <dbReference type="Proteomes" id="UP001227268"/>
    </source>
</evidence>
<keyword evidence="2" id="KW-1185">Reference proteome</keyword>
<proteinExistence type="predicted"/>
<sequence length="89" mass="9830">MSYAKLTGGLGIQWPCNAQYPNGKPRLHDDGKYLTKPKTQRLSGMIWNSLAHLNFSGTPISPADYAKMNQNGRAILKINEENAKDTKGP</sequence>
<organism evidence="1 2">
    <name type="scientific">Naganishia friedmannii</name>
    <dbReference type="NCBI Taxonomy" id="89922"/>
    <lineage>
        <taxon>Eukaryota</taxon>
        <taxon>Fungi</taxon>
        <taxon>Dikarya</taxon>
        <taxon>Basidiomycota</taxon>
        <taxon>Agaricomycotina</taxon>
        <taxon>Tremellomycetes</taxon>
        <taxon>Filobasidiales</taxon>
        <taxon>Filobasidiaceae</taxon>
        <taxon>Naganishia</taxon>
    </lineage>
</organism>
<dbReference type="EMBL" id="JASBWT010000009">
    <property type="protein sequence ID" value="KAJ9101681.1"/>
    <property type="molecule type" value="Genomic_DNA"/>
</dbReference>
<evidence type="ECO:0000313" key="1">
    <source>
        <dbReference type="EMBL" id="KAJ9101681.1"/>
    </source>
</evidence>
<comment type="caution">
    <text evidence="1">The sequence shown here is derived from an EMBL/GenBank/DDBJ whole genome shotgun (WGS) entry which is preliminary data.</text>
</comment>
<name>A0ACC2VSR4_9TREE</name>
<accession>A0ACC2VSR4</accession>
<reference evidence="1" key="1">
    <citation type="submission" date="2023-04" db="EMBL/GenBank/DDBJ databases">
        <title>Draft Genome sequencing of Naganishia species isolated from polar environments using Oxford Nanopore Technology.</title>
        <authorList>
            <person name="Leo P."/>
            <person name="Venkateswaran K."/>
        </authorList>
    </citation>
    <scope>NUCLEOTIDE SEQUENCE</scope>
    <source>
        <strain evidence="1">MNA-CCFEE 5423</strain>
    </source>
</reference>